<dbReference type="AlphaFoldDB" id="A0A1H9AVD2"/>
<evidence type="ECO:0000313" key="1">
    <source>
        <dbReference type="EMBL" id="SEP80373.1"/>
    </source>
</evidence>
<dbReference type="Proteomes" id="UP000182360">
    <property type="component" value="Unassembled WGS sequence"/>
</dbReference>
<organism evidence="1 2">
    <name type="scientific">Treponema bryantii</name>
    <dbReference type="NCBI Taxonomy" id="163"/>
    <lineage>
        <taxon>Bacteria</taxon>
        <taxon>Pseudomonadati</taxon>
        <taxon>Spirochaetota</taxon>
        <taxon>Spirochaetia</taxon>
        <taxon>Spirochaetales</taxon>
        <taxon>Treponemataceae</taxon>
        <taxon>Treponema</taxon>
    </lineage>
</organism>
<evidence type="ECO:0000313" key="2">
    <source>
        <dbReference type="Proteomes" id="UP000182360"/>
    </source>
</evidence>
<accession>A0A1H9AVD2</accession>
<sequence>MNNVALAGFLKKQIQKYEGGADLESNKSVSITTNGTTVVQPSTGKDGMERVTVTTAVPLPVHETNKTATIDVSEYVSPVEITPSANKDVMDKATVTLAGIPVLESNKTATIDVSQYSEPIEITPSANKDAMEKTTITLENIPSGGSGDLATLYCWSSSGGYVVYTTSPTPSVDDTVIICSGEGGIPCPPTMDYKVVTYEDDAITIDEPSLDDVTFDRYSEGDIPLSPSPSGGTATAYAWKVVNSEYPEEFTYSYLSADISPTDRTEASTTKMLMGDIITGSGSIGTLIMDDYAYTRVSETEFEISWERDETTITLAYTRDSTKDFTLWQISE</sequence>
<dbReference type="EMBL" id="FOFU01000001">
    <property type="protein sequence ID" value="SEP80373.1"/>
    <property type="molecule type" value="Genomic_DNA"/>
</dbReference>
<dbReference type="RefSeq" id="WP_074640523.1">
    <property type="nucleotide sequence ID" value="NZ_FOFU01000001.1"/>
</dbReference>
<name>A0A1H9AVD2_9SPIR</name>
<proteinExistence type="predicted"/>
<gene>
    <name evidence="1" type="ORF">SAMN04487977_101474</name>
</gene>
<reference evidence="1 2" key="1">
    <citation type="submission" date="2016-10" db="EMBL/GenBank/DDBJ databases">
        <authorList>
            <person name="de Groot N.N."/>
        </authorList>
    </citation>
    <scope>NUCLEOTIDE SEQUENCE [LARGE SCALE GENOMIC DNA]</scope>
    <source>
        <strain evidence="1 2">B25</strain>
    </source>
</reference>
<keyword evidence="2" id="KW-1185">Reference proteome</keyword>
<protein>
    <submittedName>
        <fullName evidence="1">Uncharacterized protein</fullName>
    </submittedName>
</protein>